<dbReference type="RefSeq" id="WP_104480399.1">
    <property type="nucleotide sequence ID" value="NZ_CP154825.1"/>
</dbReference>
<sequence>MRDSDGGGGSLSAASVDSFLSTANQGGFAVNARGGEALRQAIRNMVAWIDSQRFEFEKLQQVPKLGSSNNAEIMKPFMQQVAGDANGFVTRVLELRESLIKADEAIQAAMANYAEVEQTNASLNSEGR</sequence>
<dbReference type="AlphaFoldDB" id="A0A2S6GMF3"/>
<accession>A0A2S6GMF3</accession>
<keyword evidence="1" id="KW-0175">Coiled coil</keyword>
<name>A0A2S6GMF3_9PSEU</name>
<organism evidence="2 3">
    <name type="scientific">Actinokineospora auranticolor</name>
    <dbReference type="NCBI Taxonomy" id="155976"/>
    <lineage>
        <taxon>Bacteria</taxon>
        <taxon>Bacillati</taxon>
        <taxon>Actinomycetota</taxon>
        <taxon>Actinomycetes</taxon>
        <taxon>Pseudonocardiales</taxon>
        <taxon>Pseudonocardiaceae</taxon>
        <taxon>Actinokineospora</taxon>
    </lineage>
</organism>
<reference evidence="2 3" key="1">
    <citation type="submission" date="2018-02" db="EMBL/GenBank/DDBJ databases">
        <title>Genomic Encyclopedia of Archaeal and Bacterial Type Strains, Phase II (KMG-II): from individual species to whole genera.</title>
        <authorList>
            <person name="Goeker M."/>
        </authorList>
    </citation>
    <scope>NUCLEOTIDE SEQUENCE [LARGE SCALE GENOMIC DNA]</scope>
    <source>
        <strain evidence="2 3">YU 961-1</strain>
    </source>
</reference>
<dbReference type="OrthoDB" id="3699236at2"/>
<dbReference type="EMBL" id="PTIX01000010">
    <property type="protein sequence ID" value="PPK66422.1"/>
    <property type="molecule type" value="Genomic_DNA"/>
</dbReference>
<proteinExistence type="predicted"/>
<evidence type="ECO:0000256" key="1">
    <source>
        <dbReference type="SAM" id="Coils"/>
    </source>
</evidence>
<protein>
    <recommendedName>
        <fullName evidence="4">PE family protein</fullName>
    </recommendedName>
</protein>
<dbReference type="Proteomes" id="UP000239203">
    <property type="component" value="Unassembled WGS sequence"/>
</dbReference>
<gene>
    <name evidence="2" type="ORF">CLV40_110126</name>
</gene>
<keyword evidence="3" id="KW-1185">Reference proteome</keyword>
<comment type="caution">
    <text evidence="2">The sequence shown here is derived from an EMBL/GenBank/DDBJ whole genome shotgun (WGS) entry which is preliminary data.</text>
</comment>
<evidence type="ECO:0000313" key="2">
    <source>
        <dbReference type="EMBL" id="PPK66422.1"/>
    </source>
</evidence>
<feature type="coiled-coil region" evidence="1">
    <location>
        <begin position="99"/>
        <end position="126"/>
    </location>
</feature>
<evidence type="ECO:0008006" key="4">
    <source>
        <dbReference type="Google" id="ProtNLM"/>
    </source>
</evidence>
<evidence type="ECO:0000313" key="3">
    <source>
        <dbReference type="Proteomes" id="UP000239203"/>
    </source>
</evidence>